<gene>
    <name evidence="2" type="ORF">KQI75_01805</name>
</gene>
<reference evidence="2 3" key="1">
    <citation type="submission" date="2021-06" db="EMBL/GenBank/DDBJ databases">
        <authorList>
            <person name="Sun Q."/>
            <person name="Li D."/>
        </authorList>
    </citation>
    <scope>NUCLEOTIDE SEQUENCE [LARGE SCALE GENOMIC DNA]</scope>
    <source>
        <strain evidence="2 3">MSJd-7</strain>
    </source>
</reference>
<organism evidence="2 3">
    <name type="scientific">Butyricicoccus intestinisimiae</name>
    <dbReference type="NCBI Taxonomy" id="2841509"/>
    <lineage>
        <taxon>Bacteria</taxon>
        <taxon>Bacillati</taxon>
        <taxon>Bacillota</taxon>
        <taxon>Clostridia</taxon>
        <taxon>Eubacteriales</taxon>
        <taxon>Butyricicoccaceae</taxon>
        <taxon>Butyricicoccus</taxon>
    </lineage>
</organism>
<dbReference type="CDD" id="cd07438">
    <property type="entry name" value="PHP_HisPPase_AMP"/>
    <property type="match status" value="1"/>
</dbReference>
<comment type="caution">
    <text evidence="2">The sequence shown here is derived from an EMBL/GenBank/DDBJ whole genome shotgun (WGS) entry which is preliminary data.</text>
</comment>
<dbReference type="InterPro" id="IPR052018">
    <property type="entry name" value="PHP_domain"/>
</dbReference>
<dbReference type="Proteomes" id="UP000783588">
    <property type="component" value="Unassembled WGS sequence"/>
</dbReference>
<dbReference type="InterPro" id="IPR003141">
    <property type="entry name" value="Pol/His_phosphatase_N"/>
</dbReference>
<name>A0ABS6EPF9_9FIRM</name>
<proteinExistence type="predicted"/>
<dbReference type="PANTHER" id="PTHR42924">
    <property type="entry name" value="EXONUCLEASE"/>
    <property type="match status" value="1"/>
</dbReference>
<dbReference type="NCBIfam" id="NF038032">
    <property type="entry name" value="CehA_McbA_metalo"/>
    <property type="match status" value="1"/>
</dbReference>
<sequence>MTIRLDLHVHSQRSADGCMSISEIVAQARKRGLQGIAVCDHDIALETVPQYDDFLIIPGIEVSTDRGHVLGLFITEQISTNQMDEAVHSIHAQGGLAVIAHPFEHSQDIHRLDDVIEQLDGIEVWNGRADRKNRQANAMALKLAKHWNKPVTAGSDAHISEEIGNGVVILEVDALHLESVRQALLQGTNQVQGKRGRSMCVAKSQLQKRRKTNAHASAYGKWALFAAKCFAEDCLTRKEKTHVIDCKTR</sequence>
<keyword evidence="3" id="KW-1185">Reference proteome</keyword>
<dbReference type="Pfam" id="PF02811">
    <property type="entry name" value="PHP"/>
    <property type="match status" value="1"/>
</dbReference>
<dbReference type="PANTHER" id="PTHR42924:SF3">
    <property type="entry name" value="POLYMERASE_HISTIDINOL PHOSPHATASE N-TERMINAL DOMAIN-CONTAINING PROTEIN"/>
    <property type="match status" value="1"/>
</dbReference>
<dbReference type="EMBL" id="JAHLQI010000001">
    <property type="protein sequence ID" value="MBU5489373.1"/>
    <property type="molecule type" value="Genomic_DNA"/>
</dbReference>
<evidence type="ECO:0000313" key="2">
    <source>
        <dbReference type="EMBL" id="MBU5489373.1"/>
    </source>
</evidence>
<dbReference type="RefSeq" id="WP_216468974.1">
    <property type="nucleotide sequence ID" value="NZ_JAHLQI010000001.1"/>
</dbReference>
<evidence type="ECO:0000259" key="1">
    <source>
        <dbReference type="SMART" id="SM00481"/>
    </source>
</evidence>
<dbReference type="InterPro" id="IPR004013">
    <property type="entry name" value="PHP_dom"/>
</dbReference>
<dbReference type="Pfam" id="PF13263">
    <property type="entry name" value="PHP_C"/>
    <property type="match status" value="1"/>
</dbReference>
<feature type="domain" description="Polymerase/histidinol phosphatase N-terminal" evidence="1">
    <location>
        <begin position="5"/>
        <end position="66"/>
    </location>
</feature>
<dbReference type="SMART" id="SM00481">
    <property type="entry name" value="POLIIIAc"/>
    <property type="match status" value="1"/>
</dbReference>
<evidence type="ECO:0000313" key="3">
    <source>
        <dbReference type="Proteomes" id="UP000783588"/>
    </source>
</evidence>
<protein>
    <submittedName>
        <fullName evidence="2">CehA/McbA family metallohydrolase</fullName>
    </submittedName>
</protein>
<accession>A0ABS6EPF9</accession>